<protein>
    <recommendedName>
        <fullName evidence="3">MarR family protein</fullName>
    </recommendedName>
</protein>
<gene>
    <name evidence="1" type="ORF">Spb1_01940</name>
</gene>
<organism evidence="1 2">
    <name type="scientific">Planctopirus ephydatiae</name>
    <dbReference type="NCBI Taxonomy" id="2528019"/>
    <lineage>
        <taxon>Bacteria</taxon>
        <taxon>Pseudomonadati</taxon>
        <taxon>Planctomycetota</taxon>
        <taxon>Planctomycetia</taxon>
        <taxon>Planctomycetales</taxon>
        <taxon>Planctomycetaceae</taxon>
        <taxon>Planctopirus</taxon>
    </lineage>
</organism>
<dbReference type="Proteomes" id="UP000315349">
    <property type="component" value="Chromosome"/>
</dbReference>
<evidence type="ECO:0000313" key="1">
    <source>
        <dbReference type="EMBL" id="QDV28331.1"/>
    </source>
</evidence>
<dbReference type="AlphaFoldDB" id="A0A518GIA5"/>
<dbReference type="KEGG" id="peh:Spb1_01940"/>
<sequence length="122" mass="13652">MSMTKLAGAKPSTAKVAGEESRTVASANWTFMTNHTHVLLSLYRQPDQRLRDVAVAVGITERMVQRVVAELVEANYLMITKQGRCNRYTVNANLQLRHPLEKHHKIGELLDLLSLDPGDDQA</sequence>
<accession>A0A518GIA5</accession>
<dbReference type="InterPro" id="IPR036390">
    <property type="entry name" value="WH_DNA-bd_sf"/>
</dbReference>
<reference evidence="1 2" key="1">
    <citation type="submission" date="2019-02" db="EMBL/GenBank/DDBJ databases">
        <title>Deep-cultivation of Planctomycetes and their phenomic and genomic characterization uncovers novel biology.</title>
        <authorList>
            <person name="Wiegand S."/>
            <person name="Jogler M."/>
            <person name="Boedeker C."/>
            <person name="Pinto D."/>
            <person name="Vollmers J."/>
            <person name="Rivas-Marin E."/>
            <person name="Kohn T."/>
            <person name="Peeters S.H."/>
            <person name="Heuer A."/>
            <person name="Rast P."/>
            <person name="Oberbeckmann S."/>
            <person name="Bunk B."/>
            <person name="Jeske O."/>
            <person name="Meyerdierks A."/>
            <person name="Storesund J.E."/>
            <person name="Kallscheuer N."/>
            <person name="Luecker S."/>
            <person name="Lage O.M."/>
            <person name="Pohl T."/>
            <person name="Merkel B.J."/>
            <person name="Hornburger P."/>
            <person name="Mueller R.-W."/>
            <person name="Bruemmer F."/>
            <person name="Labrenz M."/>
            <person name="Spormann A.M."/>
            <person name="Op den Camp H."/>
            <person name="Overmann J."/>
            <person name="Amann R."/>
            <person name="Jetten M.S.M."/>
            <person name="Mascher T."/>
            <person name="Medema M.H."/>
            <person name="Devos D.P."/>
            <person name="Kaster A.-K."/>
            <person name="Ovreas L."/>
            <person name="Rohde M."/>
            <person name="Galperin M.Y."/>
            <person name="Jogler C."/>
        </authorList>
    </citation>
    <scope>NUCLEOTIDE SEQUENCE [LARGE SCALE GENOMIC DNA]</scope>
    <source>
        <strain evidence="1 2">Spb1</strain>
    </source>
</reference>
<dbReference type="EMBL" id="CP036299">
    <property type="protein sequence ID" value="QDV28331.1"/>
    <property type="molecule type" value="Genomic_DNA"/>
</dbReference>
<dbReference type="SUPFAM" id="SSF46785">
    <property type="entry name" value="Winged helix' DNA-binding domain"/>
    <property type="match status" value="1"/>
</dbReference>
<name>A0A518GIA5_9PLAN</name>
<evidence type="ECO:0000313" key="2">
    <source>
        <dbReference type="Proteomes" id="UP000315349"/>
    </source>
</evidence>
<proteinExistence type="predicted"/>
<keyword evidence="2" id="KW-1185">Reference proteome</keyword>
<evidence type="ECO:0008006" key="3">
    <source>
        <dbReference type="Google" id="ProtNLM"/>
    </source>
</evidence>